<protein>
    <submittedName>
        <fullName evidence="8">UAA transporter</fullName>
    </submittedName>
</protein>
<feature type="transmembrane region" description="Helical" evidence="6">
    <location>
        <begin position="426"/>
        <end position="446"/>
    </location>
</feature>
<evidence type="ECO:0000313" key="8">
    <source>
        <dbReference type="EMBL" id="KAG0665136.1"/>
    </source>
</evidence>
<dbReference type="EMBL" id="PUHQ01000010">
    <property type="protein sequence ID" value="KAG0665136.1"/>
    <property type="molecule type" value="Genomic_DNA"/>
</dbReference>
<feature type="transmembrane region" description="Helical" evidence="6">
    <location>
        <begin position="452"/>
        <end position="470"/>
    </location>
</feature>
<evidence type="ECO:0000313" key="9">
    <source>
        <dbReference type="Proteomes" id="UP000777482"/>
    </source>
</evidence>
<dbReference type="InterPro" id="IPR004853">
    <property type="entry name" value="Sugar_P_trans_dom"/>
</dbReference>
<sequence length="533" mass="56841">MDAAAVRSALQQVPPDPATGSAESHRLDSLVGIDLLRAATYMQPPATAPDHTTVQFPITPSSSTATSRAPSPALQPLPPDRPLPKPRRPPSFSGLGPASTSNGRETETAVPAARPPPAPRLNHSPNPNLYNYPYHRRRSTGKSFAAWTTTEAWIEAARSLGRAATHPRTYLHFLRSLHPSLVALFLVSVSATLSNKTLLRGFFEGLTYSLTTWQLACASLGTMLAERIGVYRPQRVPTKHGRLVQAVAFVFSCEILCSNLALRLVPVPVSSPREFHVSLRAASPFLTLVLSVLFFNEHTTLTTTSTLLVVLLGVALTSHHEAWLSLGSLLLSASALLLTAKSLLVSHVLESRLHLAPLDILARLSPISMTHCAGFAILNSEPAKLWHFVRGQECTRAHVAQVALNGILSFGVVVLGLVAERRTRPPALAITAHAAQASTILFSLVLFGLRLSPLNCLGVALTLAGGVLYARCDAQDKKDRVLLLVDGNHGGGDGGKGGVVETGAGNGRHDGGAELPMPFATAHRPPREKVAPD</sequence>
<feature type="compositionally biased region" description="Low complexity" evidence="5">
    <location>
        <begin position="59"/>
        <end position="72"/>
    </location>
</feature>
<feature type="compositionally biased region" description="Gly residues" evidence="5">
    <location>
        <begin position="494"/>
        <end position="506"/>
    </location>
</feature>
<feature type="transmembrane region" description="Helical" evidence="6">
    <location>
        <begin position="398"/>
        <end position="419"/>
    </location>
</feature>
<organism evidence="8 9">
    <name type="scientific">Rhodotorula mucilaginosa</name>
    <name type="common">Yeast</name>
    <name type="synonym">Rhodotorula rubra</name>
    <dbReference type="NCBI Taxonomy" id="5537"/>
    <lineage>
        <taxon>Eukaryota</taxon>
        <taxon>Fungi</taxon>
        <taxon>Dikarya</taxon>
        <taxon>Basidiomycota</taxon>
        <taxon>Pucciniomycotina</taxon>
        <taxon>Microbotryomycetes</taxon>
        <taxon>Sporidiobolales</taxon>
        <taxon>Sporidiobolaceae</taxon>
        <taxon>Rhodotorula</taxon>
    </lineage>
</organism>
<dbReference type="SUPFAM" id="SSF103481">
    <property type="entry name" value="Multidrug resistance efflux transporter EmrE"/>
    <property type="match status" value="2"/>
</dbReference>
<feature type="region of interest" description="Disordered" evidence="5">
    <location>
        <begin position="1"/>
        <end position="25"/>
    </location>
</feature>
<evidence type="ECO:0000256" key="2">
    <source>
        <dbReference type="ARBA" id="ARBA00022692"/>
    </source>
</evidence>
<evidence type="ECO:0000256" key="5">
    <source>
        <dbReference type="SAM" id="MobiDB-lite"/>
    </source>
</evidence>
<proteinExistence type="predicted"/>
<dbReference type="AlphaFoldDB" id="A0A9P6W699"/>
<accession>A0A9P6W699</accession>
<dbReference type="Proteomes" id="UP000777482">
    <property type="component" value="Unassembled WGS sequence"/>
</dbReference>
<keyword evidence="9" id="KW-1185">Reference proteome</keyword>
<reference evidence="8 9" key="1">
    <citation type="submission" date="2020-11" db="EMBL/GenBank/DDBJ databases">
        <title>Kefir isolates.</title>
        <authorList>
            <person name="Marcisauskas S."/>
            <person name="Kim Y."/>
            <person name="Blasche S."/>
        </authorList>
    </citation>
    <scope>NUCLEOTIDE SEQUENCE [LARGE SCALE GENOMIC DNA]</scope>
    <source>
        <strain evidence="8 9">KR</strain>
    </source>
</reference>
<evidence type="ECO:0000259" key="7">
    <source>
        <dbReference type="Pfam" id="PF03151"/>
    </source>
</evidence>
<dbReference type="GO" id="GO:0016020">
    <property type="term" value="C:membrane"/>
    <property type="evidence" value="ECO:0007669"/>
    <property type="project" value="UniProtKB-SubCell"/>
</dbReference>
<dbReference type="PANTHER" id="PTHR11132">
    <property type="entry name" value="SOLUTE CARRIER FAMILY 35"/>
    <property type="match status" value="1"/>
</dbReference>
<evidence type="ECO:0000256" key="6">
    <source>
        <dbReference type="SAM" id="Phobius"/>
    </source>
</evidence>
<evidence type="ECO:0000256" key="1">
    <source>
        <dbReference type="ARBA" id="ARBA00004141"/>
    </source>
</evidence>
<feature type="transmembrane region" description="Helical" evidence="6">
    <location>
        <begin position="176"/>
        <end position="194"/>
    </location>
</feature>
<keyword evidence="2 6" id="KW-0812">Transmembrane</keyword>
<comment type="caution">
    <text evidence="8">The sequence shown here is derived from an EMBL/GenBank/DDBJ whole genome shotgun (WGS) entry which is preliminary data.</text>
</comment>
<feature type="domain" description="Sugar phosphate transporter" evidence="7">
    <location>
        <begin position="183"/>
        <end position="469"/>
    </location>
</feature>
<feature type="region of interest" description="Disordered" evidence="5">
    <location>
        <begin position="494"/>
        <end position="533"/>
    </location>
</feature>
<dbReference type="Pfam" id="PF03151">
    <property type="entry name" value="TPT"/>
    <property type="match status" value="1"/>
</dbReference>
<keyword evidence="3 6" id="KW-1133">Transmembrane helix</keyword>
<feature type="region of interest" description="Disordered" evidence="5">
    <location>
        <begin position="46"/>
        <end position="128"/>
    </location>
</feature>
<gene>
    <name evidence="8" type="primary">DRP1_1</name>
    <name evidence="8" type="ORF">C6P46_000233</name>
</gene>
<feature type="transmembrane region" description="Helical" evidence="6">
    <location>
        <begin position="322"/>
        <end position="340"/>
    </location>
</feature>
<dbReference type="InterPro" id="IPR037185">
    <property type="entry name" value="EmrE-like"/>
</dbReference>
<keyword evidence="4 6" id="KW-0472">Membrane</keyword>
<name>A0A9P6W699_RHOMI</name>
<dbReference type="InterPro" id="IPR050186">
    <property type="entry name" value="TPT_transporter"/>
</dbReference>
<comment type="subcellular location">
    <subcellularLocation>
        <location evidence="1">Membrane</location>
        <topology evidence="1">Multi-pass membrane protein</topology>
    </subcellularLocation>
</comment>
<evidence type="ECO:0000256" key="3">
    <source>
        <dbReference type="ARBA" id="ARBA00022989"/>
    </source>
</evidence>
<evidence type="ECO:0000256" key="4">
    <source>
        <dbReference type="ARBA" id="ARBA00023136"/>
    </source>
</evidence>
<feature type="transmembrane region" description="Helical" evidence="6">
    <location>
        <begin position="246"/>
        <end position="265"/>
    </location>
</feature>
<feature type="transmembrane region" description="Helical" evidence="6">
    <location>
        <begin position="206"/>
        <end position="225"/>
    </location>
</feature>
<feature type="transmembrane region" description="Helical" evidence="6">
    <location>
        <begin position="300"/>
        <end position="316"/>
    </location>
</feature>
<dbReference type="OrthoDB" id="10261634at2759"/>